<dbReference type="InterPro" id="IPR002746">
    <property type="entry name" value="UPF0216"/>
</dbReference>
<evidence type="ECO:0000313" key="2">
    <source>
        <dbReference type="EMBL" id="AEA47626.1"/>
    </source>
</evidence>
<organism evidence="2 3">
    <name type="scientific">Archaeoglobus veneficus (strain DSM 11195 / SNP6)</name>
    <dbReference type="NCBI Taxonomy" id="693661"/>
    <lineage>
        <taxon>Archaea</taxon>
        <taxon>Methanobacteriati</taxon>
        <taxon>Methanobacteriota</taxon>
        <taxon>Archaeoglobi</taxon>
        <taxon>Archaeoglobales</taxon>
        <taxon>Archaeoglobaceae</taxon>
        <taxon>Archaeoglobus</taxon>
    </lineage>
</organism>
<dbReference type="NCBIfam" id="NF003153">
    <property type="entry name" value="PRK04115.1"/>
    <property type="match status" value="1"/>
</dbReference>
<dbReference type="HAMAP" id="MF_00585">
    <property type="entry name" value="UPF0216"/>
    <property type="match status" value="1"/>
</dbReference>
<gene>
    <name evidence="2" type="ordered locus">Arcve_1626</name>
</gene>
<dbReference type="PIRSF" id="PIRSF005264">
    <property type="entry name" value="UCP005264"/>
    <property type="match status" value="1"/>
</dbReference>
<comment type="similarity">
    <text evidence="1">Belongs to the UPF0216 family.</text>
</comment>
<dbReference type="EMBL" id="CP002588">
    <property type="protein sequence ID" value="AEA47626.1"/>
    <property type="molecule type" value="Genomic_DNA"/>
</dbReference>
<dbReference type="AlphaFoldDB" id="F2KQ23"/>
<dbReference type="GeneID" id="10394751"/>
<accession>F2KQ23</accession>
<reference evidence="2 3" key="1">
    <citation type="submission" date="2011-03" db="EMBL/GenBank/DDBJ databases">
        <title>The complete genome of Archaeoglobus veneficus SNP6.</title>
        <authorList>
            <consortium name="US DOE Joint Genome Institute (JGI-PGF)"/>
            <person name="Lucas S."/>
            <person name="Copeland A."/>
            <person name="Lapidus A."/>
            <person name="Bruce D."/>
            <person name="Goodwin L."/>
            <person name="Pitluck S."/>
            <person name="Kyrpides N."/>
            <person name="Mavromatis K."/>
            <person name="Pagani I."/>
            <person name="Ivanova N."/>
            <person name="Mikhailova N."/>
            <person name="Lu M."/>
            <person name="Detter J.C."/>
            <person name="Tapia R."/>
            <person name="Han C."/>
            <person name="Land M."/>
            <person name="Hauser L."/>
            <person name="Markowitz V."/>
            <person name="Cheng J.-F."/>
            <person name="Hugenholtz P."/>
            <person name="Woyke T."/>
            <person name="Wu D."/>
            <person name="Spring S."/>
            <person name="Brambilla E."/>
            <person name="Klenk H.-P."/>
            <person name="Eisen J.A."/>
        </authorList>
    </citation>
    <scope>NUCLEOTIDE SEQUENCE [LARGE SCALE GENOMIC DNA]</scope>
    <source>
        <strain>SNP6</strain>
    </source>
</reference>
<evidence type="ECO:0000256" key="1">
    <source>
        <dbReference type="HAMAP-Rule" id="MF_00585"/>
    </source>
</evidence>
<dbReference type="STRING" id="693661.Arcve_1626"/>
<evidence type="ECO:0000313" key="3">
    <source>
        <dbReference type="Proteomes" id="UP000008136"/>
    </source>
</evidence>
<proteinExistence type="inferred from homology"/>
<dbReference type="eggNOG" id="arCOG01921">
    <property type="taxonomic scope" value="Archaea"/>
</dbReference>
<dbReference type="KEGG" id="ave:Arcve_1626"/>
<name>F2KQ23_ARCVS</name>
<keyword evidence="3" id="KW-1185">Reference proteome</keyword>
<dbReference type="Pfam" id="PF01886">
    <property type="entry name" value="DUF61"/>
    <property type="match status" value="1"/>
</dbReference>
<dbReference type="Proteomes" id="UP000008136">
    <property type="component" value="Chromosome"/>
</dbReference>
<dbReference type="RefSeq" id="WP_013684282.1">
    <property type="nucleotide sequence ID" value="NC_015320.1"/>
</dbReference>
<dbReference type="HOGENOM" id="CLU_146474_0_0_2"/>
<sequence>MEEMMSERALARMIEAVNKHLPRQSKSLAELLQEEYPTIRARDGNEYLIERKELEFIAQHVDRDEWDKFSIPIILEMCNISGNVLVYVRNKRHAAFLKKAFGYDRFVDDVLVIYPYEMRPVRRKLKTASQVMFNVLSPSIPDEI</sequence>
<protein>
    <recommendedName>
        <fullName evidence="1">UPF0216 protein Arcve_1626</fullName>
    </recommendedName>
</protein>